<evidence type="ECO:0000313" key="3">
    <source>
        <dbReference type="EMBL" id="GBC02125.1"/>
    </source>
</evidence>
<evidence type="ECO:0000256" key="1">
    <source>
        <dbReference type="SAM" id="MobiDB-lite"/>
    </source>
</evidence>
<evidence type="ECO:0000313" key="5">
    <source>
        <dbReference type="Proteomes" id="UP000247702"/>
    </source>
</evidence>
<dbReference type="AlphaFoldDB" id="A0A2Z6RV14"/>
<organism evidence="3 5">
    <name type="scientific">Rhizophagus clarus</name>
    <dbReference type="NCBI Taxonomy" id="94130"/>
    <lineage>
        <taxon>Eukaryota</taxon>
        <taxon>Fungi</taxon>
        <taxon>Fungi incertae sedis</taxon>
        <taxon>Mucoromycota</taxon>
        <taxon>Glomeromycotina</taxon>
        <taxon>Glomeromycetes</taxon>
        <taxon>Glomerales</taxon>
        <taxon>Glomeraceae</taxon>
        <taxon>Rhizophagus</taxon>
    </lineage>
</organism>
<feature type="domain" description="Hyaluronan/mRNA-binding protein" evidence="2">
    <location>
        <begin position="21"/>
        <end position="79"/>
    </location>
</feature>
<dbReference type="EMBL" id="BLAL01000030">
    <property type="protein sequence ID" value="GES77628.1"/>
    <property type="molecule type" value="Genomic_DNA"/>
</dbReference>
<feature type="region of interest" description="Disordered" evidence="1">
    <location>
        <begin position="1"/>
        <end position="45"/>
    </location>
</feature>
<feature type="region of interest" description="Disordered" evidence="1">
    <location>
        <begin position="57"/>
        <end position="85"/>
    </location>
</feature>
<dbReference type="Proteomes" id="UP000615446">
    <property type="component" value="Unassembled WGS sequence"/>
</dbReference>
<feature type="compositionally biased region" description="Basic and acidic residues" evidence="1">
    <location>
        <begin position="60"/>
        <end position="83"/>
    </location>
</feature>
<accession>A0A2Z6RV14</accession>
<reference evidence="3 5" key="1">
    <citation type="submission" date="2017-11" db="EMBL/GenBank/DDBJ databases">
        <title>The genome of Rhizophagus clarus HR1 reveals common genetic basis of auxotrophy among arbuscular mycorrhizal fungi.</title>
        <authorList>
            <person name="Kobayashi Y."/>
        </authorList>
    </citation>
    <scope>NUCLEOTIDE SEQUENCE [LARGE SCALE GENOMIC DNA]</scope>
    <source>
        <strain evidence="3 5">HR1</strain>
    </source>
</reference>
<dbReference type="Pfam" id="PF04774">
    <property type="entry name" value="HABP4_PAI-RBP1"/>
    <property type="match status" value="1"/>
</dbReference>
<evidence type="ECO:0000313" key="4">
    <source>
        <dbReference type="EMBL" id="GES77628.1"/>
    </source>
</evidence>
<dbReference type="EMBL" id="BEXD01003812">
    <property type="protein sequence ID" value="GBC02125.1"/>
    <property type="molecule type" value="Genomic_DNA"/>
</dbReference>
<gene>
    <name evidence="4" type="ORF">RCL2_000498300</name>
    <name evidence="3" type="ORF">RclHR1_04470004</name>
</gene>
<sequence>MTRTKHSATPAALNRDRHLQRSGITDPRGMPKKEGGGPHNWGKPTDVVAELDEHYEFEEEMPKYDKEKVQNTRAAETNRETGRLGKIQVVKPEEFEVLHRATNS</sequence>
<dbReference type="InterPro" id="IPR006861">
    <property type="entry name" value="HABP4_PAIRBP1-bd"/>
</dbReference>
<name>A0A2Z6RV14_9GLOM</name>
<keyword evidence="5" id="KW-1185">Reference proteome</keyword>
<reference evidence="4" key="2">
    <citation type="submission" date="2019-10" db="EMBL/GenBank/DDBJ databases">
        <title>Conservation and host-specific expression of non-tandemly repeated heterogenous ribosome RNA gene in arbuscular mycorrhizal fungi.</title>
        <authorList>
            <person name="Maeda T."/>
            <person name="Kobayashi Y."/>
            <person name="Nakagawa T."/>
            <person name="Ezawa T."/>
            <person name="Yamaguchi K."/>
            <person name="Bino T."/>
            <person name="Nishimoto Y."/>
            <person name="Shigenobu S."/>
            <person name="Kawaguchi M."/>
        </authorList>
    </citation>
    <scope>NUCLEOTIDE SEQUENCE</scope>
    <source>
        <strain evidence="4">HR1</strain>
    </source>
</reference>
<comment type="caution">
    <text evidence="3">The sequence shown here is derived from an EMBL/GenBank/DDBJ whole genome shotgun (WGS) entry which is preliminary data.</text>
</comment>
<dbReference type="Proteomes" id="UP000247702">
    <property type="component" value="Unassembled WGS sequence"/>
</dbReference>
<evidence type="ECO:0000259" key="2">
    <source>
        <dbReference type="Pfam" id="PF04774"/>
    </source>
</evidence>
<dbReference type="OrthoDB" id="2122308at2759"/>
<protein>
    <recommendedName>
        <fullName evidence="2">Hyaluronan/mRNA-binding protein domain-containing protein</fullName>
    </recommendedName>
</protein>
<proteinExistence type="predicted"/>